<dbReference type="OrthoDB" id="9800332at2"/>
<dbReference type="GO" id="GO:0004765">
    <property type="term" value="F:shikimate kinase activity"/>
    <property type="evidence" value="ECO:0007669"/>
    <property type="project" value="UniProtKB-UniRule"/>
</dbReference>
<dbReference type="SMART" id="SM00382">
    <property type="entry name" value="AAA"/>
    <property type="match status" value="1"/>
</dbReference>
<comment type="subunit">
    <text evidence="11">Monomer.</text>
</comment>
<keyword evidence="4 11" id="KW-0028">Amino-acid biosynthesis</keyword>
<organism evidence="13 14">
    <name type="scientific">Cellulomonas triticagri</name>
    <dbReference type="NCBI Taxonomy" id="2483352"/>
    <lineage>
        <taxon>Bacteria</taxon>
        <taxon>Bacillati</taxon>
        <taxon>Actinomycetota</taxon>
        <taxon>Actinomycetes</taxon>
        <taxon>Micrococcales</taxon>
        <taxon>Cellulomonadaceae</taxon>
        <taxon>Cellulomonas</taxon>
    </lineage>
</organism>
<dbReference type="CDD" id="cd00464">
    <property type="entry name" value="SK"/>
    <property type="match status" value="1"/>
</dbReference>
<reference evidence="13 14" key="1">
    <citation type="submission" date="2018-10" db="EMBL/GenBank/DDBJ databases">
        <title>Isolation, diversity and antifungal activity of actinobacteria from wheat.</title>
        <authorList>
            <person name="Han C."/>
        </authorList>
    </citation>
    <scope>NUCLEOTIDE SEQUENCE [LARGE SCALE GENOMIC DNA]</scope>
    <source>
        <strain evidence="13 14">NEAU-YY56</strain>
    </source>
</reference>
<dbReference type="PRINTS" id="PR01100">
    <property type="entry name" value="SHIKIMTKNASE"/>
</dbReference>
<dbReference type="GO" id="GO:0009073">
    <property type="term" value="P:aromatic amino acid family biosynthetic process"/>
    <property type="evidence" value="ECO:0007669"/>
    <property type="project" value="UniProtKB-KW"/>
</dbReference>
<dbReference type="InterPro" id="IPR027417">
    <property type="entry name" value="P-loop_NTPase"/>
</dbReference>
<evidence type="ECO:0000259" key="12">
    <source>
        <dbReference type="SMART" id="SM00382"/>
    </source>
</evidence>
<dbReference type="RefSeq" id="WP_122148523.1">
    <property type="nucleotide sequence ID" value="NZ_RFFI01000022.1"/>
</dbReference>
<evidence type="ECO:0000256" key="10">
    <source>
        <dbReference type="ARBA" id="ARBA00048567"/>
    </source>
</evidence>
<feature type="binding site" evidence="11">
    <location>
        <position position="124"/>
    </location>
    <ligand>
        <name>ATP</name>
        <dbReference type="ChEBI" id="CHEBI:30616"/>
    </ligand>
</feature>
<keyword evidence="11" id="KW-0479">Metal-binding</keyword>
<dbReference type="GO" id="GO:0000287">
    <property type="term" value="F:magnesium ion binding"/>
    <property type="evidence" value="ECO:0007669"/>
    <property type="project" value="UniProtKB-UniRule"/>
</dbReference>
<dbReference type="PROSITE" id="PS01128">
    <property type="entry name" value="SHIKIMATE_KINASE"/>
    <property type="match status" value="1"/>
</dbReference>
<dbReference type="InterPro" id="IPR000623">
    <property type="entry name" value="Shikimate_kinase/TSH1"/>
</dbReference>
<evidence type="ECO:0000256" key="11">
    <source>
        <dbReference type="HAMAP-Rule" id="MF_00109"/>
    </source>
</evidence>
<dbReference type="Proteomes" id="UP000269289">
    <property type="component" value="Unassembled WGS sequence"/>
</dbReference>
<keyword evidence="14" id="KW-1185">Reference proteome</keyword>
<gene>
    <name evidence="11" type="primary">aroK</name>
    <name evidence="13" type="ORF">EBM89_05865</name>
</gene>
<comment type="function">
    <text evidence="11">Catalyzes the specific phosphorylation of the 3-hydroxyl group of shikimic acid using ATP as a cosubstrate.</text>
</comment>
<dbReference type="InterPro" id="IPR031322">
    <property type="entry name" value="Shikimate/glucono_kinase"/>
</dbReference>
<keyword evidence="8 11" id="KW-0067">ATP-binding</keyword>
<dbReference type="GO" id="GO:0005524">
    <property type="term" value="F:ATP binding"/>
    <property type="evidence" value="ECO:0007669"/>
    <property type="project" value="UniProtKB-UniRule"/>
</dbReference>
<dbReference type="PANTHER" id="PTHR21087:SF16">
    <property type="entry name" value="SHIKIMATE KINASE 1, CHLOROPLASTIC"/>
    <property type="match status" value="1"/>
</dbReference>
<dbReference type="HAMAP" id="MF_00109">
    <property type="entry name" value="Shikimate_kinase"/>
    <property type="match status" value="1"/>
</dbReference>
<comment type="caution">
    <text evidence="13">The sequence shown here is derived from an EMBL/GenBank/DDBJ whole genome shotgun (WGS) entry which is preliminary data.</text>
</comment>
<keyword evidence="11" id="KW-0460">Magnesium</keyword>
<sequence length="184" mass="19645">MSARPRVVLVGPPGSGKSTVAHALAGRWHLAQRDTDTDVEAVAGKPVADIFLEDGEPRFRELEHEAVRVALVEHDGVLALGGGAVLHAATQDALAEYRAGGGVVVFLDVSLKHAAPRVGFNQSRPLLLGNPRARWQALMTERRPVYERVASVVVSTDGITPAQVAERIEHALADQREDGSGADR</sequence>
<dbReference type="EC" id="2.7.1.71" evidence="3 11"/>
<dbReference type="SUPFAM" id="SSF52540">
    <property type="entry name" value="P-loop containing nucleoside triphosphate hydrolases"/>
    <property type="match status" value="1"/>
</dbReference>
<evidence type="ECO:0000313" key="13">
    <source>
        <dbReference type="EMBL" id="RMI13096.1"/>
    </source>
</evidence>
<evidence type="ECO:0000256" key="4">
    <source>
        <dbReference type="ARBA" id="ARBA00022605"/>
    </source>
</evidence>
<feature type="binding site" evidence="11">
    <location>
        <position position="142"/>
    </location>
    <ligand>
        <name>substrate</name>
    </ligand>
</feature>
<keyword evidence="9 11" id="KW-0057">Aromatic amino acid biosynthesis</keyword>
<dbReference type="GO" id="GO:0009423">
    <property type="term" value="P:chorismate biosynthetic process"/>
    <property type="evidence" value="ECO:0007669"/>
    <property type="project" value="UniProtKB-UniRule"/>
</dbReference>
<evidence type="ECO:0000313" key="14">
    <source>
        <dbReference type="Proteomes" id="UP000269289"/>
    </source>
</evidence>
<dbReference type="PANTHER" id="PTHR21087">
    <property type="entry name" value="SHIKIMATE KINASE"/>
    <property type="match status" value="1"/>
</dbReference>
<feature type="binding site" evidence="11">
    <location>
        <position position="36"/>
    </location>
    <ligand>
        <name>substrate</name>
    </ligand>
</feature>
<evidence type="ECO:0000256" key="6">
    <source>
        <dbReference type="ARBA" id="ARBA00022741"/>
    </source>
</evidence>
<comment type="caution">
    <text evidence="11">Lacks conserved residue(s) required for the propagation of feature annotation.</text>
</comment>
<evidence type="ECO:0000256" key="9">
    <source>
        <dbReference type="ARBA" id="ARBA00023141"/>
    </source>
</evidence>
<dbReference type="UniPathway" id="UPA00053">
    <property type="reaction ID" value="UER00088"/>
</dbReference>
<keyword evidence="11" id="KW-0963">Cytoplasm</keyword>
<dbReference type="GO" id="GO:0005829">
    <property type="term" value="C:cytosol"/>
    <property type="evidence" value="ECO:0007669"/>
    <property type="project" value="TreeGrafter"/>
</dbReference>
<feature type="binding site" evidence="11">
    <location>
        <begin position="14"/>
        <end position="19"/>
    </location>
    <ligand>
        <name>ATP</name>
        <dbReference type="ChEBI" id="CHEBI:30616"/>
    </ligand>
</feature>
<dbReference type="InterPro" id="IPR003593">
    <property type="entry name" value="AAA+_ATPase"/>
</dbReference>
<protein>
    <recommendedName>
        <fullName evidence="3 11">Shikimate kinase</fullName>
        <shortName evidence="11">SK</shortName>
        <ecNumber evidence="3 11">2.7.1.71</ecNumber>
    </recommendedName>
</protein>
<feature type="binding site" evidence="11">
    <location>
        <position position="18"/>
    </location>
    <ligand>
        <name>Mg(2+)</name>
        <dbReference type="ChEBI" id="CHEBI:18420"/>
    </ligand>
</feature>
<feature type="binding site" evidence="11">
    <location>
        <position position="60"/>
    </location>
    <ligand>
        <name>substrate</name>
    </ligand>
</feature>
<comment type="catalytic activity">
    <reaction evidence="10 11">
        <text>shikimate + ATP = 3-phosphoshikimate + ADP + H(+)</text>
        <dbReference type="Rhea" id="RHEA:13121"/>
        <dbReference type="ChEBI" id="CHEBI:15378"/>
        <dbReference type="ChEBI" id="CHEBI:30616"/>
        <dbReference type="ChEBI" id="CHEBI:36208"/>
        <dbReference type="ChEBI" id="CHEBI:145989"/>
        <dbReference type="ChEBI" id="CHEBI:456216"/>
        <dbReference type="EC" id="2.7.1.71"/>
    </reaction>
</comment>
<keyword evidence="6 11" id="KW-0547">Nucleotide-binding</keyword>
<feature type="domain" description="AAA+ ATPase" evidence="12">
    <location>
        <begin position="3"/>
        <end position="178"/>
    </location>
</feature>
<dbReference type="InterPro" id="IPR023000">
    <property type="entry name" value="Shikimate_kinase_CS"/>
</dbReference>
<feature type="binding site" evidence="11">
    <location>
        <position position="82"/>
    </location>
    <ligand>
        <name>substrate</name>
    </ligand>
</feature>
<dbReference type="GO" id="GO:0008652">
    <property type="term" value="P:amino acid biosynthetic process"/>
    <property type="evidence" value="ECO:0007669"/>
    <property type="project" value="UniProtKB-KW"/>
</dbReference>
<evidence type="ECO:0000256" key="7">
    <source>
        <dbReference type="ARBA" id="ARBA00022777"/>
    </source>
</evidence>
<comment type="pathway">
    <text evidence="1 11">Metabolic intermediate biosynthesis; chorismate biosynthesis; chorismate from D-erythrose 4-phosphate and phosphoenolpyruvate: step 5/7.</text>
</comment>
<evidence type="ECO:0000256" key="5">
    <source>
        <dbReference type="ARBA" id="ARBA00022679"/>
    </source>
</evidence>
<accession>A0A3M2JLI9</accession>
<evidence type="ECO:0000256" key="1">
    <source>
        <dbReference type="ARBA" id="ARBA00004842"/>
    </source>
</evidence>
<comment type="subcellular location">
    <subcellularLocation>
        <location evidence="11">Cytoplasm</location>
    </subcellularLocation>
</comment>
<keyword evidence="7 11" id="KW-0418">Kinase</keyword>
<dbReference type="AlphaFoldDB" id="A0A3M2JLI9"/>
<proteinExistence type="inferred from homology"/>
<dbReference type="Pfam" id="PF01202">
    <property type="entry name" value="SKI"/>
    <property type="match status" value="1"/>
</dbReference>
<dbReference type="EMBL" id="RFFI01000022">
    <property type="protein sequence ID" value="RMI13096.1"/>
    <property type="molecule type" value="Genomic_DNA"/>
</dbReference>
<name>A0A3M2JLI9_9CELL</name>
<dbReference type="Gene3D" id="3.40.50.300">
    <property type="entry name" value="P-loop containing nucleotide triphosphate hydrolases"/>
    <property type="match status" value="1"/>
</dbReference>
<comment type="cofactor">
    <cofactor evidence="11">
        <name>Mg(2+)</name>
        <dbReference type="ChEBI" id="CHEBI:18420"/>
    </cofactor>
    <text evidence="11">Binds 1 Mg(2+) ion per subunit.</text>
</comment>
<comment type="similarity">
    <text evidence="2 11">Belongs to the shikimate kinase family.</text>
</comment>
<keyword evidence="5 11" id="KW-0808">Transferase</keyword>
<evidence type="ECO:0000256" key="8">
    <source>
        <dbReference type="ARBA" id="ARBA00022840"/>
    </source>
</evidence>
<evidence type="ECO:0000256" key="3">
    <source>
        <dbReference type="ARBA" id="ARBA00012154"/>
    </source>
</evidence>
<evidence type="ECO:0000256" key="2">
    <source>
        <dbReference type="ARBA" id="ARBA00006997"/>
    </source>
</evidence>